<reference evidence="2 3" key="1">
    <citation type="submission" date="2017-02" db="EMBL/GenBank/DDBJ databases">
        <title>Draft Genome Sequence of Streptomyces tsukubaensis F601, a Producer of the immunosuppressant tacrolimus FK506.</title>
        <authorList>
            <person name="Zong G."/>
            <person name="Zhong C."/>
            <person name="Fu J."/>
            <person name="Qin R."/>
            <person name="Cao G."/>
        </authorList>
    </citation>
    <scope>NUCLEOTIDE SEQUENCE [LARGE SCALE GENOMIC DNA]</scope>
    <source>
        <strain evidence="2 3">F601</strain>
    </source>
</reference>
<evidence type="ECO:0000313" key="2">
    <source>
        <dbReference type="EMBL" id="OON81389.1"/>
    </source>
</evidence>
<organism evidence="2 3">
    <name type="scientific">Streptomyces tsukubensis</name>
    <dbReference type="NCBI Taxonomy" id="83656"/>
    <lineage>
        <taxon>Bacteria</taxon>
        <taxon>Bacillati</taxon>
        <taxon>Actinomycetota</taxon>
        <taxon>Actinomycetes</taxon>
        <taxon>Kitasatosporales</taxon>
        <taxon>Streptomycetaceae</taxon>
        <taxon>Streptomyces</taxon>
    </lineage>
</organism>
<evidence type="ECO:0000313" key="3">
    <source>
        <dbReference type="Proteomes" id="UP000190539"/>
    </source>
</evidence>
<dbReference type="AlphaFoldDB" id="A0A1V4AD20"/>
<dbReference type="EMBL" id="MVFC01000004">
    <property type="protein sequence ID" value="OON81389.1"/>
    <property type="molecule type" value="Genomic_DNA"/>
</dbReference>
<dbReference type="OrthoDB" id="3873483at2"/>
<sequence length="88" mass="9366">MTTDSRKKATKEDHFDAPWWWGLGPIGAAVLVLIGIVGALWLFLRLPGTPEEPTTNYYGVAKVVAIGLVVGGGALLARFQARGSNDDA</sequence>
<keyword evidence="1" id="KW-0812">Transmembrane</keyword>
<proteinExistence type="predicted"/>
<keyword evidence="1" id="KW-0472">Membrane</keyword>
<accession>A0A1V4AD20</accession>
<dbReference type="RefSeq" id="WP_077966366.1">
    <property type="nucleotide sequence ID" value="NZ_CP045178.1"/>
</dbReference>
<evidence type="ECO:0000256" key="1">
    <source>
        <dbReference type="SAM" id="Phobius"/>
    </source>
</evidence>
<feature type="transmembrane region" description="Helical" evidence="1">
    <location>
        <begin position="56"/>
        <end position="77"/>
    </location>
</feature>
<name>A0A1V4AD20_9ACTN</name>
<gene>
    <name evidence="2" type="ORF">B1H18_08700</name>
</gene>
<dbReference type="Proteomes" id="UP000190539">
    <property type="component" value="Unassembled WGS sequence"/>
</dbReference>
<keyword evidence="1" id="KW-1133">Transmembrane helix</keyword>
<protein>
    <submittedName>
        <fullName evidence="2">Uncharacterized protein</fullName>
    </submittedName>
</protein>
<feature type="transmembrane region" description="Helical" evidence="1">
    <location>
        <begin position="20"/>
        <end position="44"/>
    </location>
</feature>
<keyword evidence="3" id="KW-1185">Reference proteome</keyword>
<comment type="caution">
    <text evidence="2">The sequence shown here is derived from an EMBL/GenBank/DDBJ whole genome shotgun (WGS) entry which is preliminary data.</text>
</comment>